<evidence type="ECO:0000313" key="6">
    <source>
        <dbReference type="Proteomes" id="UP001500503"/>
    </source>
</evidence>
<evidence type="ECO:0000256" key="3">
    <source>
        <dbReference type="ARBA" id="ARBA00022840"/>
    </source>
</evidence>
<keyword evidence="2" id="KW-0547">Nucleotide-binding</keyword>
<accession>A0ABP8R610</accession>
<evidence type="ECO:0000256" key="1">
    <source>
        <dbReference type="ARBA" id="ARBA00022598"/>
    </source>
</evidence>
<dbReference type="InterPro" id="IPR013815">
    <property type="entry name" value="ATP_grasp_subdomain_1"/>
</dbReference>
<dbReference type="InterPro" id="IPR003781">
    <property type="entry name" value="CoA-bd"/>
</dbReference>
<dbReference type="SMART" id="SM00881">
    <property type="entry name" value="CoA_binding"/>
    <property type="match status" value="1"/>
</dbReference>
<dbReference type="PANTHER" id="PTHR43334">
    <property type="entry name" value="ACETATE--COA LIGASE [ADP-FORMING]"/>
    <property type="match status" value="1"/>
</dbReference>
<dbReference type="PANTHER" id="PTHR43334:SF1">
    <property type="entry name" value="3-HYDROXYPROPIONATE--COA LIGASE [ADP-FORMING]"/>
    <property type="match status" value="1"/>
</dbReference>
<dbReference type="Gene3D" id="3.30.1490.20">
    <property type="entry name" value="ATP-grasp fold, A domain"/>
    <property type="match status" value="1"/>
</dbReference>
<name>A0ABP8R610_9ACTN</name>
<dbReference type="GO" id="GO:0016874">
    <property type="term" value="F:ligase activity"/>
    <property type="evidence" value="ECO:0007669"/>
    <property type="project" value="UniProtKB-KW"/>
</dbReference>
<dbReference type="Pfam" id="PF13549">
    <property type="entry name" value="ATP-grasp_5"/>
    <property type="match status" value="1"/>
</dbReference>
<dbReference type="Gene3D" id="3.30.470.20">
    <property type="entry name" value="ATP-grasp fold, B domain"/>
    <property type="match status" value="1"/>
</dbReference>
<feature type="domain" description="CoA-binding" evidence="4">
    <location>
        <begin position="13"/>
        <end position="108"/>
    </location>
</feature>
<keyword evidence="1 5" id="KW-0436">Ligase</keyword>
<gene>
    <name evidence="5" type="ORF">GCM10023191_094300</name>
</gene>
<dbReference type="SUPFAM" id="SSF51735">
    <property type="entry name" value="NAD(P)-binding Rossmann-fold domains"/>
    <property type="match status" value="1"/>
</dbReference>
<sequence>MPGEQAANGVAALLRPRSVAIVGARDRAGGWADRIRGNLRRFGFPGPVFAVNPRHPTLWDEPCYPDLASLPGPADHLVVLLPAPAAVEVLSGAGKAGARSATVFSSGFGGERGGLLDRLRDIAAADELAISGPNCLGNISVPASLVTTTDSRLAELKEGPIAVVGQSGGIIMSFNRVLADRGIGTRYVVSSGNETCLTTADYLRFFATDDGVRVVLVFAESIRDRDAFFAACAEMISAGKHVVVLKAGQTPQSRQAAASHTGALAGSYAAFSAVAEQLGIVCVASMDLAVEACEYLSRVARPRGPAVGAVTVSGGVRELLLDGAERQGATFAELGEETHRRLRELVGEGVEVSNPLDSGYAGLSDPKTLARCVEAMAADPAVGVVLLQEELLGRAEPGKERTLRLFDSRFPGGVVAGSGTPVALFSMASVNVTAHGRSLRDQLGNLAFLQGTDRALGAVTAIARATPSPPPPGEPDPGVTERRTLAAGLLSASGTDRLTEPSAKSLLRAYGLCTPREEQAGTPEEAARAASRLTAPYVVKLVSADVGHKSDVGGVVLGLTTPDDVRDACAGIASRHGAGTGFLVAEQVPADVELVVGFVRDPEVGPVVMVGSGGVGVELFGDVAFAPAGCSRDTALAALNRTRVATLLRAWRGRPACDLDAVLDAVCAMGRLAAELGDLLSAAEINPLVASPGRSGALALDALAVGGAAR</sequence>
<dbReference type="Proteomes" id="UP001500503">
    <property type="component" value="Unassembled WGS sequence"/>
</dbReference>
<dbReference type="Gene3D" id="3.40.50.720">
    <property type="entry name" value="NAD(P)-binding Rossmann-like Domain"/>
    <property type="match status" value="1"/>
</dbReference>
<comment type="caution">
    <text evidence="5">The sequence shown here is derived from an EMBL/GenBank/DDBJ whole genome shotgun (WGS) entry which is preliminary data.</text>
</comment>
<reference evidence="6" key="1">
    <citation type="journal article" date="2019" name="Int. J. Syst. Evol. Microbiol.">
        <title>The Global Catalogue of Microorganisms (GCM) 10K type strain sequencing project: providing services to taxonomists for standard genome sequencing and annotation.</title>
        <authorList>
            <consortium name="The Broad Institute Genomics Platform"/>
            <consortium name="The Broad Institute Genome Sequencing Center for Infectious Disease"/>
            <person name="Wu L."/>
            <person name="Ma J."/>
        </authorList>
    </citation>
    <scope>NUCLEOTIDE SEQUENCE [LARGE SCALE GENOMIC DNA]</scope>
    <source>
        <strain evidence="6">JCM 17933</strain>
    </source>
</reference>
<dbReference type="InterPro" id="IPR016102">
    <property type="entry name" value="Succinyl-CoA_synth-like"/>
</dbReference>
<dbReference type="InterPro" id="IPR036291">
    <property type="entry name" value="NAD(P)-bd_dom_sf"/>
</dbReference>
<dbReference type="EMBL" id="BAABHF010000061">
    <property type="protein sequence ID" value="GAA4519124.1"/>
    <property type="molecule type" value="Genomic_DNA"/>
</dbReference>
<dbReference type="InterPro" id="IPR032875">
    <property type="entry name" value="Succ_CoA_lig_flav_dom"/>
</dbReference>
<dbReference type="Pfam" id="PF13380">
    <property type="entry name" value="CoA_binding_2"/>
    <property type="match status" value="1"/>
</dbReference>
<dbReference type="RefSeq" id="WP_345475168.1">
    <property type="nucleotide sequence ID" value="NZ_BAABHF010000061.1"/>
</dbReference>
<dbReference type="Pfam" id="PF13607">
    <property type="entry name" value="Succ_CoA_lig"/>
    <property type="match status" value="1"/>
</dbReference>
<keyword evidence="6" id="KW-1185">Reference proteome</keyword>
<dbReference type="InterPro" id="IPR051538">
    <property type="entry name" value="Acyl-CoA_Synth/Transferase"/>
</dbReference>
<evidence type="ECO:0000259" key="4">
    <source>
        <dbReference type="SMART" id="SM00881"/>
    </source>
</evidence>
<dbReference type="Gene3D" id="3.40.50.261">
    <property type="entry name" value="Succinyl-CoA synthetase domains"/>
    <property type="match status" value="2"/>
</dbReference>
<evidence type="ECO:0000256" key="2">
    <source>
        <dbReference type="ARBA" id="ARBA00022741"/>
    </source>
</evidence>
<proteinExistence type="predicted"/>
<evidence type="ECO:0000313" key="5">
    <source>
        <dbReference type="EMBL" id="GAA4519124.1"/>
    </source>
</evidence>
<dbReference type="SUPFAM" id="SSF56059">
    <property type="entry name" value="Glutathione synthetase ATP-binding domain-like"/>
    <property type="match status" value="1"/>
</dbReference>
<organism evidence="5 6">
    <name type="scientific">Actinoallomurus oryzae</name>
    <dbReference type="NCBI Taxonomy" id="502180"/>
    <lineage>
        <taxon>Bacteria</taxon>
        <taxon>Bacillati</taxon>
        <taxon>Actinomycetota</taxon>
        <taxon>Actinomycetes</taxon>
        <taxon>Streptosporangiales</taxon>
        <taxon>Thermomonosporaceae</taxon>
        <taxon>Actinoallomurus</taxon>
    </lineage>
</organism>
<keyword evidence="3" id="KW-0067">ATP-binding</keyword>
<dbReference type="SUPFAM" id="SSF52210">
    <property type="entry name" value="Succinyl-CoA synthetase domains"/>
    <property type="match status" value="2"/>
</dbReference>
<protein>
    <submittedName>
        <fullName evidence="5">Acetate--CoA ligase family protein</fullName>
    </submittedName>
</protein>